<gene>
    <name evidence="3" type="ORF">FNH05_03640</name>
</gene>
<dbReference type="RefSeq" id="WP_144585828.1">
    <property type="nucleotide sequence ID" value="NZ_VJWX01000018.1"/>
</dbReference>
<dbReference type="OrthoDB" id="9803828at2"/>
<dbReference type="GO" id="GO:0016787">
    <property type="term" value="F:hydrolase activity"/>
    <property type="evidence" value="ECO:0007669"/>
    <property type="project" value="UniProtKB-KW"/>
</dbReference>
<proteinExistence type="predicted"/>
<dbReference type="AlphaFoldDB" id="A0A558DIT3"/>
<feature type="domain" description="BD-FAE-like" evidence="2">
    <location>
        <begin position="23"/>
        <end position="213"/>
    </location>
</feature>
<evidence type="ECO:0000313" key="4">
    <source>
        <dbReference type="Proteomes" id="UP000320011"/>
    </source>
</evidence>
<dbReference type="Pfam" id="PF20434">
    <property type="entry name" value="BD-FAE"/>
    <property type="match status" value="1"/>
</dbReference>
<dbReference type="InterPro" id="IPR049492">
    <property type="entry name" value="BD-FAE-like_dom"/>
</dbReference>
<protein>
    <submittedName>
        <fullName evidence="3">Alpha/beta hydrolase</fullName>
    </submittedName>
</protein>
<name>A0A558DIT3_9PSEU</name>
<keyword evidence="4" id="KW-1185">Reference proteome</keyword>
<comment type="caution">
    <text evidence="3">The sequence shown here is derived from an EMBL/GenBank/DDBJ whole genome shotgun (WGS) entry which is preliminary data.</text>
</comment>
<evidence type="ECO:0000256" key="1">
    <source>
        <dbReference type="ARBA" id="ARBA00022801"/>
    </source>
</evidence>
<evidence type="ECO:0000259" key="2">
    <source>
        <dbReference type="Pfam" id="PF20434"/>
    </source>
</evidence>
<reference evidence="3 4" key="1">
    <citation type="submission" date="2019-07" db="EMBL/GenBank/DDBJ databases">
        <authorList>
            <person name="Duangmal K."/>
            <person name="Teo W.F.A."/>
        </authorList>
    </citation>
    <scope>NUCLEOTIDE SEQUENCE [LARGE SCALE GENOMIC DNA]</scope>
    <source>
        <strain evidence="3 4">TBRC 6029</strain>
    </source>
</reference>
<accession>A0A558DIT3</accession>
<dbReference type="Proteomes" id="UP000320011">
    <property type="component" value="Unassembled WGS sequence"/>
</dbReference>
<organism evidence="3 4">
    <name type="scientific">Amycolatopsis rhizosphaerae</name>
    <dbReference type="NCBI Taxonomy" id="2053003"/>
    <lineage>
        <taxon>Bacteria</taxon>
        <taxon>Bacillati</taxon>
        <taxon>Actinomycetota</taxon>
        <taxon>Actinomycetes</taxon>
        <taxon>Pseudonocardiales</taxon>
        <taxon>Pseudonocardiaceae</taxon>
        <taxon>Amycolatopsis</taxon>
    </lineage>
</organism>
<dbReference type="SUPFAM" id="SSF53474">
    <property type="entry name" value="alpha/beta-Hydrolases"/>
    <property type="match status" value="1"/>
</dbReference>
<reference evidence="3 4" key="2">
    <citation type="submission" date="2019-08" db="EMBL/GenBank/DDBJ databases">
        <title>Amycolatopsis acidicola sp. nov., isolated from peat swamp forest soil.</title>
        <authorList>
            <person name="Srisuk N."/>
        </authorList>
    </citation>
    <scope>NUCLEOTIDE SEQUENCE [LARGE SCALE GENOMIC DNA]</scope>
    <source>
        <strain evidence="3 4">TBRC 6029</strain>
    </source>
</reference>
<dbReference type="InterPro" id="IPR029058">
    <property type="entry name" value="AB_hydrolase_fold"/>
</dbReference>
<dbReference type="InterPro" id="IPR050300">
    <property type="entry name" value="GDXG_lipolytic_enzyme"/>
</dbReference>
<evidence type="ECO:0000313" key="3">
    <source>
        <dbReference type="EMBL" id="TVT60921.1"/>
    </source>
</evidence>
<dbReference type="PANTHER" id="PTHR48081">
    <property type="entry name" value="AB HYDROLASE SUPERFAMILY PROTEIN C4A8.06C"/>
    <property type="match status" value="1"/>
</dbReference>
<keyword evidence="1 3" id="KW-0378">Hydrolase</keyword>
<dbReference type="Gene3D" id="3.40.50.1820">
    <property type="entry name" value="alpha/beta hydrolase"/>
    <property type="match status" value="1"/>
</dbReference>
<dbReference type="EMBL" id="VJWX01000018">
    <property type="protein sequence ID" value="TVT60921.1"/>
    <property type="molecule type" value="Genomic_DNA"/>
</dbReference>
<sequence length="255" mass="26956">MSEVTLHSGLIYHEIDGTTLRADLHLPKTELPPPVVVYVHGGGFQFGARTDDAETRLSALAAHGVAVLSIDYRPAPVVRFPAPVEDVRQAVRWVRAHAADLDVDSRRVALWGASAGATLAALAALSPGEDAPVGAVVAWFGMADLAETASRSRLEARILPFDFEAAFLGDLGRAREASPLTWVNPAAPPFLIAHGDRDRVTPVNQSHALHDALVRAGAESTLLLLGGAGHEDRAFESPAHLALTAGWLSSTLGAR</sequence>
<dbReference type="PANTHER" id="PTHR48081:SF13">
    <property type="entry name" value="ALPHA_BETA HYDROLASE"/>
    <property type="match status" value="1"/>
</dbReference>